<gene>
    <name evidence="2" type="ORF">AQI95_29180</name>
</gene>
<dbReference type="STRING" id="67386.AQI95_29180"/>
<dbReference type="EMBL" id="LMWN01000040">
    <property type="protein sequence ID" value="KUN02145.1"/>
    <property type="molecule type" value="Genomic_DNA"/>
</dbReference>
<reference evidence="2 3" key="1">
    <citation type="submission" date="2015-10" db="EMBL/GenBank/DDBJ databases">
        <title>Draft genome sequence of Streptomyces yokosukanensis DSM 40224, type strain for the species Streptomyces yokosukanensis.</title>
        <authorList>
            <person name="Ruckert C."/>
            <person name="Winkler A."/>
            <person name="Kalinowski J."/>
            <person name="Kampfer P."/>
            <person name="Glaeser S."/>
        </authorList>
    </citation>
    <scope>NUCLEOTIDE SEQUENCE [LARGE SCALE GENOMIC DNA]</scope>
    <source>
        <strain evidence="2 3">DSM 40224</strain>
    </source>
</reference>
<dbReference type="AlphaFoldDB" id="A0A101NZG6"/>
<accession>A0A101NZG6</accession>
<sequence>MQRPPNLTDEEWADYRQCQADEDSVLAQVADHEAQMETGLIDSYEEYEFNGEPPSRSNPEPYAPAGPALATGRHRSTPASGPLPGLPPGQPRTPPRPLR</sequence>
<evidence type="ECO:0000256" key="1">
    <source>
        <dbReference type="SAM" id="MobiDB-lite"/>
    </source>
</evidence>
<comment type="caution">
    <text evidence="2">The sequence shown here is derived from an EMBL/GenBank/DDBJ whole genome shotgun (WGS) entry which is preliminary data.</text>
</comment>
<evidence type="ECO:0000313" key="2">
    <source>
        <dbReference type="EMBL" id="KUN02145.1"/>
    </source>
</evidence>
<dbReference type="Proteomes" id="UP000053127">
    <property type="component" value="Unassembled WGS sequence"/>
</dbReference>
<organism evidence="2 3">
    <name type="scientific">Streptomyces yokosukanensis</name>
    <dbReference type="NCBI Taxonomy" id="67386"/>
    <lineage>
        <taxon>Bacteria</taxon>
        <taxon>Bacillati</taxon>
        <taxon>Actinomycetota</taxon>
        <taxon>Actinomycetes</taxon>
        <taxon>Kitasatosporales</taxon>
        <taxon>Streptomycetaceae</taxon>
        <taxon>Streptomyces</taxon>
    </lineage>
</organism>
<feature type="compositionally biased region" description="Pro residues" evidence="1">
    <location>
        <begin position="84"/>
        <end position="99"/>
    </location>
</feature>
<keyword evidence="3" id="KW-1185">Reference proteome</keyword>
<name>A0A101NZG6_9ACTN</name>
<protein>
    <submittedName>
        <fullName evidence="2">Uncharacterized protein</fullName>
    </submittedName>
</protein>
<proteinExistence type="predicted"/>
<dbReference type="OrthoDB" id="4230988at2"/>
<feature type="region of interest" description="Disordered" evidence="1">
    <location>
        <begin position="47"/>
        <end position="99"/>
    </location>
</feature>
<dbReference type="RefSeq" id="WP_067130251.1">
    <property type="nucleotide sequence ID" value="NZ_KQ948217.1"/>
</dbReference>
<evidence type="ECO:0000313" key="3">
    <source>
        <dbReference type="Proteomes" id="UP000053127"/>
    </source>
</evidence>